<sequence>MPAAKTTRLNKLYFEPIAIHSEEIKNLKPGVNKIRWEWNLRGTNGHVIGASHISFATKLAAVKNCLSVMGTEAFSEGRVNVVSPEMHTMILDEIAKL</sequence>
<dbReference type="EMBL" id="GU580942">
    <property type="protein sequence ID" value="ADD81079.1"/>
    <property type="molecule type" value="Genomic_DNA"/>
</dbReference>
<keyword evidence="2" id="KW-1185">Reference proteome</keyword>
<dbReference type="KEGG" id="vg:18559791"/>
<gene>
    <name evidence="1" type="ORF">Poco6gene081</name>
</gene>
<proteinExistence type="predicted"/>
<organism evidence="1 2">
    <name type="scientific">Rhodococcus phage ReqiPoco6</name>
    <dbReference type="NCBI Taxonomy" id="691964"/>
    <lineage>
        <taxon>Viruses</taxon>
        <taxon>Duplodnaviria</taxon>
        <taxon>Heunggongvirae</taxon>
        <taxon>Uroviricota</taxon>
        <taxon>Caudoviricetes</taxon>
        <taxon>Pepyhexavirus</taxon>
        <taxon>Pepyhexavirus poco6</taxon>
    </lineage>
</organism>
<dbReference type="RefSeq" id="YP_009012662.1">
    <property type="nucleotide sequence ID" value="NC_023694.1"/>
</dbReference>
<evidence type="ECO:0000313" key="1">
    <source>
        <dbReference type="EMBL" id="ADD81079.1"/>
    </source>
</evidence>
<dbReference type="GeneID" id="18559791"/>
<name>D4P7U9_9CAUD</name>
<protein>
    <submittedName>
        <fullName evidence="1">Gp081</fullName>
    </submittedName>
</protein>
<evidence type="ECO:0000313" key="2">
    <source>
        <dbReference type="Proteomes" id="UP000001057"/>
    </source>
</evidence>
<dbReference type="Proteomes" id="UP000001057">
    <property type="component" value="Segment"/>
</dbReference>
<accession>D4P7U9</accession>
<dbReference type="OrthoDB" id="39811at10239"/>
<reference evidence="1 2" key="1">
    <citation type="journal article" date="2011" name="Appl. Environ. Microbiol.">
        <title>Genomic and functional analyses of Rhodococcus equi phages ReqiPepy6, ReqiPoco6, ReqiPine5, and ReqiDocB7.</title>
        <authorList>
            <person name="Summer E.J."/>
            <person name="Liu M."/>
            <person name="Gill J.J."/>
            <person name="Grant M."/>
            <person name="Chan-Cortes T.N."/>
            <person name="Ferguson L."/>
            <person name="Janes C."/>
            <person name="Lange K."/>
            <person name="Bertoli M."/>
            <person name="Moore C."/>
            <person name="Orchard R.C."/>
            <person name="Cohen N."/>
            <person name="Young R."/>
        </authorList>
    </citation>
    <scope>NUCLEOTIDE SEQUENCE [LARGE SCALE GENOMIC DNA]</scope>
</reference>